<evidence type="ECO:0000259" key="3">
    <source>
        <dbReference type="Pfam" id="PF24217"/>
    </source>
</evidence>
<dbReference type="Pfam" id="PF24217">
    <property type="entry name" value="DUF7436"/>
    <property type="match status" value="1"/>
</dbReference>
<sequence length="268" mass="29217">MESLRDLGLSSYEDRAYRALLALGTGTAAAVAEESGVPKGRIYDALGGLESRGLVRVQTDREPKRYAPVEPAVAVDRLVEAKRRELTRRIETYESGKSELIDRLADAEATDDEFWTAAVGADDSLDLLFERIDAAEASIVVVATDVSAQFDVDREGPELLDRLLAAIRSGVDVSVLISPGVFDDARAAVDEDRATLTIAQGPFELRITEDAYGNFYLIDGEEVCLEVADPLAPDRLFGMLDLRDRGFATRVRDGFEAAWAEGTVVDEV</sequence>
<dbReference type="Proteomes" id="UP000324020">
    <property type="component" value="Unassembled WGS sequence"/>
</dbReference>
<evidence type="ECO:0000256" key="1">
    <source>
        <dbReference type="SAM" id="Coils"/>
    </source>
</evidence>
<feature type="domain" description="Transcription regulator TrmB N-terminal" evidence="2">
    <location>
        <begin position="4"/>
        <end position="71"/>
    </location>
</feature>
<reference evidence="4 5" key="1">
    <citation type="submission" date="2016-10" db="EMBL/GenBank/DDBJ databases">
        <authorList>
            <person name="Varghese N."/>
            <person name="Submissions S."/>
        </authorList>
    </citation>
    <scope>NUCLEOTIDE SEQUENCE [LARGE SCALE GENOMIC DNA]</scope>
    <source>
        <strain evidence="4 5">CGMCC 1.3527</strain>
    </source>
</reference>
<keyword evidence="5" id="KW-1185">Reference proteome</keyword>
<evidence type="ECO:0000313" key="4">
    <source>
        <dbReference type="EMBL" id="SDG09234.1"/>
    </source>
</evidence>
<dbReference type="SUPFAM" id="SSF56024">
    <property type="entry name" value="Phospholipase D/nuclease"/>
    <property type="match status" value="1"/>
</dbReference>
<evidence type="ECO:0000259" key="2">
    <source>
        <dbReference type="Pfam" id="PF01978"/>
    </source>
</evidence>
<dbReference type="InterPro" id="IPR051797">
    <property type="entry name" value="TrmB-like"/>
</dbReference>
<dbReference type="RefSeq" id="WP_149799652.1">
    <property type="nucleotide sequence ID" value="NZ_FNBO01000015.1"/>
</dbReference>
<dbReference type="PANTHER" id="PTHR34293:SF1">
    <property type="entry name" value="HTH-TYPE TRANSCRIPTIONAL REGULATOR TRMBL2"/>
    <property type="match status" value="1"/>
</dbReference>
<proteinExistence type="predicted"/>
<dbReference type="Pfam" id="PF01978">
    <property type="entry name" value="TrmB"/>
    <property type="match status" value="1"/>
</dbReference>
<gene>
    <name evidence="4" type="ORF">SAMN04488067_11522</name>
</gene>
<dbReference type="PANTHER" id="PTHR34293">
    <property type="entry name" value="HTH-TYPE TRANSCRIPTIONAL REGULATOR TRMBL2"/>
    <property type="match status" value="1"/>
</dbReference>
<accession>A0A1G7RF21</accession>
<dbReference type="EMBL" id="FNBO01000015">
    <property type="protein sequence ID" value="SDG09234.1"/>
    <property type="molecule type" value="Genomic_DNA"/>
</dbReference>
<dbReference type="InterPro" id="IPR055859">
    <property type="entry name" value="DUF7436"/>
</dbReference>
<keyword evidence="1" id="KW-0175">Coiled coil</keyword>
<protein>
    <submittedName>
        <fullName evidence="4">Sugar-specific transcriptional regulator TrmB</fullName>
    </submittedName>
</protein>
<name>A0A1G7RF21_9EURY</name>
<dbReference type="InterPro" id="IPR002831">
    <property type="entry name" value="Tscrpt_reg_TrmB_N"/>
</dbReference>
<dbReference type="InterPro" id="IPR036390">
    <property type="entry name" value="WH_DNA-bd_sf"/>
</dbReference>
<dbReference type="InterPro" id="IPR036388">
    <property type="entry name" value="WH-like_DNA-bd_sf"/>
</dbReference>
<dbReference type="Gene3D" id="1.10.10.10">
    <property type="entry name" value="Winged helix-like DNA-binding domain superfamily/Winged helix DNA-binding domain"/>
    <property type="match status" value="1"/>
</dbReference>
<dbReference type="SUPFAM" id="SSF46785">
    <property type="entry name" value="Winged helix' DNA-binding domain"/>
    <property type="match status" value="1"/>
</dbReference>
<feature type="coiled-coil region" evidence="1">
    <location>
        <begin position="83"/>
        <end position="110"/>
    </location>
</feature>
<evidence type="ECO:0000313" key="5">
    <source>
        <dbReference type="Proteomes" id="UP000324020"/>
    </source>
</evidence>
<organism evidence="4 5">
    <name type="scientific">Halorubrum xinjiangense</name>
    <dbReference type="NCBI Taxonomy" id="261291"/>
    <lineage>
        <taxon>Archaea</taxon>
        <taxon>Methanobacteriati</taxon>
        <taxon>Methanobacteriota</taxon>
        <taxon>Stenosarchaea group</taxon>
        <taxon>Halobacteria</taxon>
        <taxon>Halobacteriales</taxon>
        <taxon>Haloferacaceae</taxon>
        <taxon>Halorubrum</taxon>
    </lineage>
</organism>
<dbReference type="AlphaFoldDB" id="A0A1G7RF21"/>
<dbReference type="OrthoDB" id="202962at2157"/>
<feature type="domain" description="DUF7436" evidence="3">
    <location>
        <begin position="110"/>
        <end position="262"/>
    </location>
</feature>